<protein>
    <submittedName>
        <fullName evidence="1">Uncharacterized protein</fullName>
    </submittedName>
</protein>
<evidence type="ECO:0000313" key="1">
    <source>
        <dbReference type="EMBL" id="KAF2468993.1"/>
    </source>
</evidence>
<organism evidence="1 2">
    <name type="scientific">Lindgomyces ingoldianus</name>
    <dbReference type="NCBI Taxonomy" id="673940"/>
    <lineage>
        <taxon>Eukaryota</taxon>
        <taxon>Fungi</taxon>
        <taxon>Dikarya</taxon>
        <taxon>Ascomycota</taxon>
        <taxon>Pezizomycotina</taxon>
        <taxon>Dothideomycetes</taxon>
        <taxon>Pleosporomycetidae</taxon>
        <taxon>Pleosporales</taxon>
        <taxon>Lindgomycetaceae</taxon>
        <taxon>Lindgomyces</taxon>
    </lineage>
</organism>
<dbReference type="Proteomes" id="UP000799755">
    <property type="component" value="Unassembled WGS sequence"/>
</dbReference>
<evidence type="ECO:0000313" key="2">
    <source>
        <dbReference type="Proteomes" id="UP000799755"/>
    </source>
</evidence>
<dbReference type="EMBL" id="MU003513">
    <property type="protein sequence ID" value="KAF2468993.1"/>
    <property type="molecule type" value="Genomic_DNA"/>
</dbReference>
<gene>
    <name evidence="1" type="ORF">BDR25DRAFT_315495</name>
</gene>
<accession>A0ACB6QPU2</accession>
<name>A0ACB6QPU2_9PLEO</name>
<proteinExistence type="predicted"/>
<sequence length="260" mass="28372">MTSQDPQVQKVEALVFLSRGYVNHVLNEGQVMQIALAGICTHAALIGGFKHLATLTPPEIMEAIKWNYIMQCFGILAFIPPKLSDHRVHSKCWDPNVQKNFSIFQGSINVTADVILGLLPSSLIATLNMPSRRRIALCILMGLGLFAAAVGIVKITYLASLTARSDITWDTYDLVVWSGAENFVVLACGSILPMKPLYDRFISDNRLFSWATGKSTTHSYLARAIKDSGDSIPPSVESTGPFVKPSFSDLSATQVSVDLP</sequence>
<keyword evidence="2" id="KW-1185">Reference proteome</keyword>
<comment type="caution">
    <text evidence="1">The sequence shown here is derived from an EMBL/GenBank/DDBJ whole genome shotgun (WGS) entry which is preliminary data.</text>
</comment>
<reference evidence="1" key="1">
    <citation type="journal article" date="2020" name="Stud. Mycol.">
        <title>101 Dothideomycetes genomes: a test case for predicting lifestyles and emergence of pathogens.</title>
        <authorList>
            <person name="Haridas S."/>
            <person name="Albert R."/>
            <person name="Binder M."/>
            <person name="Bloem J."/>
            <person name="Labutti K."/>
            <person name="Salamov A."/>
            <person name="Andreopoulos B."/>
            <person name="Baker S."/>
            <person name="Barry K."/>
            <person name="Bills G."/>
            <person name="Bluhm B."/>
            <person name="Cannon C."/>
            <person name="Castanera R."/>
            <person name="Culley D."/>
            <person name="Daum C."/>
            <person name="Ezra D."/>
            <person name="Gonzalez J."/>
            <person name="Henrissat B."/>
            <person name="Kuo A."/>
            <person name="Liang C."/>
            <person name="Lipzen A."/>
            <person name="Lutzoni F."/>
            <person name="Magnuson J."/>
            <person name="Mondo S."/>
            <person name="Nolan M."/>
            <person name="Ohm R."/>
            <person name="Pangilinan J."/>
            <person name="Park H.-J."/>
            <person name="Ramirez L."/>
            <person name="Alfaro M."/>
            <person name="Sun H."/>
            <person name="Tritt A."/>
            <person name="Yoshinaga Y."/>
            <person name="Zwiers L.-H."/>
            <person name="Turgeon B."/>
            <person name="Goodwin S."/>
            <person name="Spatafora J."/>
            <person name="Crous P."/>
            <person name="Grigoriev I."/>
        </authorList>
    </citation>
    <scope>NUCLEOTIDE SEQUENCE</scope>
    <source>
        <strain evidence="1">ATCC 200398</strain>
    </source>
</reference>